<keyword evidence="2" id="KW-0732">Signal</keyword>
<organism evidence="3 4">
    <name type="scientific">Candidatus Promineifilum breve</name>
    <dbReference type="NCBI Taxonomy" id="1806508"/>
    <lineage>
        <taxon>Bacteria</taxon>
        <taxon>Bacillati</taxon>
        <taxon>Chloroflexota</taxon>
        <taxon>Ardenticatenia</taxon>
        <taxon>Candidatus Promineifilales</taxon>
        <taxon>Candidatus Promineifilaceae</taxon>
        <taxon>Candidatus Promineifilum</taxon>
    </lineage>
</organism>
<feature type="region of interest" description="Disordered" evidence="1">
    <location>
        <begin position="21"/>
        <end position="74"/>
    </location>
</feature>
<dbReference type="Proteomes" id="UP000215027">
    <property type="component" value="Chromosome II"/>
</dbReference>
<proteinExistence type="predicted"/>
<dbReference type="PROSITE" id="PS51257">
    <property type="entry name" value="PROKAR_LIPOPROTEIN"/>
    <property type="match status" value="1"/>
</dbReference>
<gene>
    <name evidence="3" type="ORF">CFX0092_B0330</name>
</gene>
<accession>A0A160T727</accession>
<reference evidence="3" key="1">
    <citation type="submission" date="2016-01" db="EMBL/GenBank/DDBJ databases">
        <authorList>
            <person name="Mcilroy J.S."/>
            <person name="Karst M S."/>
            <person name="Albertsen M."/>
        </authorList>
    </citation>
    <scope>NUCLEOTIDE SEQUENCE</scope>
    <source>
        <strain evidence="3">Cfx-K</strain>
    </source>
</reference>
<name>A0A160T727_9CHLR</name>
<feature type="chain" id="PRO_5007820687" evidence="2">
    <location>
        <begin position="23"/>
        <end position="210"/>
    </location>
</feature>
<dbReference type="EMBL" id="LN890656">
    <property type="protein sequence ID" value="CUS05864.1"/>
    <property type="molecule type" value="Genomic_DNA"/>
</dbReference>
<feature type="signal peptide" evidence="2">
    <location>
        <begin position="1"/>
        <end position="22"/>
    </location>
</feature>
<dbReference type="KEGG" id="pbf:CFX0092_B0330"/>
<sequence>MHKIMMLAALLIALLAACTTGGQTEPDVDSAGETADSDGPALELVTPTSGDDYPAPDSDDAYPPAPDLANMPTGYPELTVVAPSGEIDLAELTPAPPALGTPQVMPAPGRPGAVPPQLAVMIETIRLHLSRQSDHAVEAINFVSAEAVTWPNGALGCPAEGLSYIEVQVEGARITLEAEGETYTYHTDGGRNFVLCREGRPVSTGVVPQR</sequence>
<evidence type="ECO:0000256" key="2">
    <source>
        <dbReference type="SAM" id="SignalP"/>
    </source>
</evidence>
<evidence type="ECO:0000313" key="4">
    <source>
        <dbReference type="Proteomes" id="UP000215027"/>
    </source>
</evidence>
<dbReference type="AlphaFoldDB" id="A0A160T727"/>
<evidence type="ECO:0000256" key="1">
    <source>
        <dbReference type="SAM" id="MobiDB-lite"/>
    </source>
</evidence>
<evidence type="ECO:0000313" key="3">
    <source>
        <dbReference type="EMBL" id="CUS05864.1"/>
    </source>
</evidence>
<dbReference type="RefSeq" id="WP_095045217.1">
    <property type="nucleotide sequence ID" value="NZ_LN890656.1"/>
</dbReference>
<dbReference type="OrthoDB" id="5801841at2"/>
<keyword evidence="4" id="KW-1185">Reference proteome</keyword>
<protein>
    <submittedName>
        <fullName evidence="3">FHA domain containing protein</fullName>
    </submittedName>
</protein>